<feature type="domain" description="Histidine kinase" evidence="7">
    <location>
        <begin position="571"/>
        <end position="781"/>
    </location>
</feature>
<dbReference type="InterPro" id="IPR001610">
    <property type="entry name" value="PAC"/>
</dbReference>
<dbReference type="Pfam" id="PF03924">
    <property type="entry name" value="CHASE"/>
    <property type="match status" value="1"/>
</dbReference>
<dbReference type="InterPro" id="IPR006189">
    <property type="entry name" value="CHASE_dom"/>
</dbReference>
<keyword evidence="6" id="KW-0812">Transmembrane</keyword>
<dbReference type="SMART" id="SM00086">
    <property type="entry name" value="PAC"/>
    <property type="match status" value="2"/>
</dbReference>
<dbReference type="Gene3D" id="3.30.565.10">
    <property type="entry name" value="Histidine kinase-like ATPase, C-terminal domain"/>
    <property type="match status" value="1"/>
</dbReference>
<dbReference type="InterPro" id="IPR003594">
    <property type="entry name" value="HATPase_dom"/>
</dbReference>
<dbReference type="SMART" id="SM01079">
    <property type="entry name" value="CHASE"/>
    <property type="match status" value="1"/>
</dbReference>
<dbReference type="InterPro" id="IPR013655">
    <property type="entry name" value="PAS_fold_3"/>
</dbReference>
<dbReference type="PROSITE" id="PS50113">
    <property type="entry name" value="PAC"/>
    <property type="match status" value="2"/>
</dbReference>
<feature type="domain" description="PAC" evidence="9">
    <location>
        <begin position="502"/>
        <end position="553"/>
    </location>
</feature>
<dbReference type="SUPFAM" id="SSF55874">
    <property type="entry name" value="ATPase domain of HSP90 chaperone/DNA topoisomerase II/histidine kinase"/>
    <property type="match status" value="1"/>
</dbReference>
<feature type="domain" description="PAS" evidence="8">
    <location>
        <begin position="299"/>
        <end position="370"/>
    </location>
</feature>
<feature type="domain" description="PAC" evidence="9">
    <location>
        <begin position="374"/>
        <end position="426"/>
    </location>
</feature>
<sequence length="781" mass="89204">MELNKEKIKKSGINPRLAGVLTALFFLCLGFFILWQRYHILVKAEEREMSTIVNIVKQDIDQSLKNSYSAALSLALLINDDGEIGNFEAVAPKILEGNPNIDGLQLVPGGVIRKVYPYQENKEALDYNILQDPSRNKEALRAIKMRKMYFAGPFELRQGGMAVVGRLPVFIRDEFWGFSAVIIKMDHLIHLDRIEDMVKDKYYYQFSKVDITTGEEFNYFPKFSKGNTSYSEVVELPDGDWKFYLATQDQSYLLLSLIPLALLIILLSFWFGWSMTSILKQPLKLQALVKAQAGKLLESELNFRTIFNQAAIGMVRVDTLTGKFIQSNKRYIELLGYTEEELMAMDYKDISYPEDVGINSIRMRQLLNGEIREYSLQKRLVRKDGSLLWIKVTVSPLWQKGEQPTSHIALIEDISDKMQAQEELIHNEKRFRALVENSEEVICIFTQKGQTFYFSPAIERVSGYTESEIRELNLISLMHPDDLDYINAQMEISINTPMVPVSGIACRARHKDGTWKWIEITITNLLEDPAIGGFVANFKDITLRKEVEINLNKSYQLVMDQNRRFLNFSYIVSHNLRSHSSNIEAILTLYHSADSAEEKVTYIELLSKVSTALNQTLMDLNEVVSIQNNIDLSVEPLSVLSYVNQTLDLLEVQVKNKEAVIKKDIPKEMVVVFNSAYLESVLLNFLSNALRYSSSKRIPEISLKGYKLEDKWILEIMDNGVGIDLKRYGDKLFGLYKTFTNKSGSRGVGLFITKNQIDAMGGQVNVESELGIGTTFKISFK</sequence>
<dbReference type="SMART" id="SM00387">
    <property type="entry name" value="HATPase_c"/>
    <property type="match status" value="1"/>
</dbReference>
<evidence type="ECO:0000256" key="3">
    <source>
        <dbReference type="ARBA" id="ARBA00022553"/>
    </source>
</evidence>
<evidence type="ECO:0000256" key="2">
    <source>
        <dbReference type="ARBA" id="ARBA00012438"/>
    </source>
</evidence>
<dbReference type="PANTHER" id="PTHR43304">
    <property type="entry name" value="PHYTOCHROME-LIKE PROTEIN CPH1"/>
    <property type="match status" value="1"/>
</dbReference>
<dbReference type="InterPro" id="IPR000014">
    <property type="entry name" value="PAS"/>
</dbReference>
<keyword evidence="6" id="KW-0472">Membrane</keyword>
<dbReference type="InterPro" id="IPR035965">
    <property type="entry name" value="PAS-like_dom_sf"/>
</dbReference>
<evidence type="ECO:0000256" key="6">
    <source>
        <dbReference type="SAM" id="Phobius"/>
    </source>
</evidence>
<protein>
    <recommendedName>
        <fullName evidence="2">histidine kinase</fullName>
        <ecNumber evidence="2">2.7.13.3</ecNumber>
    </recommendedName>
</protein>
<keyword evidence="5" id="KW-0418">Kinase</keyword>
<dbReference type="EC" id="2.7.13.3" evidence="2"/>
<keyword evidence="12" id="KW-1185">Reference proteome</keyword>
<dbReference type="Gene3D" id="3.30.450.20">
    <property type="entry name" value="PAS domain"/>
    <property type="match status" value="2"/>
</dbReference>
<dbReference type="PRINTS" id="PR00344">
    <property type="entry name" value="BCTRLSENSOR"/>
</dbReference>
<keyword evidence="4" id="KW-0808">Transferase</keyword>
<dbReference type="SUPFAM" id="SSF55785">
    <property type="entry name" value="PYP-like sensor domain (PAS domain)"/>
    <property type="match status" value="2"/>
</dbReference>
<keyword evidence="3" id="KW-0597">Phosphoprotein</keyword>
<dbReference type="PROSITE" id="PS50109">
    <property type="entry name" value="HIS_KIN"/>
    <property type="match status" value="1"/>
</dbReference>
<dbReference type="PROSITE" id="PS50839">
    <property type="entry name" value="CHASE"/>
    <property type="match status" value="1"/>
</dbReference>
<dbReference type="InterPro" id="IPR005467">
    <property type="entry name" value="His_kinase_dom"/>
</dbReference>
<evidence type="ECO:0000313" key="12">
    <source>
        <dbReference type="Proteomes" id="UP001179363"/>
    </source>
</evidence>
<feature type="domain" description="PAS" evidence="8">
    <location>
        <begin position="427"/>
        <end position="497"/>
    </location>
</feature>
<evidence type="ECO:0000256" key="5">
    <source>
        <dbReference type="ARBA" id="ARBA00022777"/>
    </source>
</evidence>
<name>A0ABS9EHC0_9FLAO</name>
<gene>
    <name evidence="11" type="ORF">L1I30_04135</name>
</gene>
<reference evidence="11" key="1">
    <citation type="submission" date="2022-01" db="EMBL/GenBank/DDBJ databases">
        <title>Gillisia lutea sp. nov., isolated from marine plastic residues from the Malvarosa beach (Valencia, Spain).</title>
        <authorList>
            <person name="Vidal-Verdu A."/>
            <person name="Molina-Menor E."/>
            <person name="Satari L."/>
            <person name="Pascual J."/>
            <person name="Pereto J."/>
            <person name="Porcar M."/>
        </authorList>
    </citation>
    <scope>NUCLEOTIDE SEQUENCE</scope>
    <source>
        <strain evidence="11">M10.2A</strain>
    </source>
</reference>
<dbReference type="CDD" id="cd00130">
    <property type="entry name" value="PAS"/>
    <property type="match status" value="2"/>
</dbReference>
<organism evidence="11 12">
    <name type="scientific">Gillisia lutea</name>
    <dbReference type="NCBI Taxonomy" id="2909668"/>
    <lineage>
        <taxon>Bacteria</taxon>
        <taxon>Pseudomonadati</taxon>
        <taxon>Bacteroidota</taxon>
        <taxon>Flavobacteriia</taxon>
        <taxon>Flavobacteriales</taxon>
        <taxon>Flavobacteriaceae</taxon>
        <taxon>Gillisia</taxon>
    </lineage>
</organism>
<dbReference type="EMBL" id="JAKGTH010000006">
    <property type="protein sequence ID" value="MCF4100848.1"/>
    <property type="molecule type" value="Genomic_DNA"/>
</dbReference>
<comment type="caution">
    <text evidence="11">The sequence shown here is derived from an EMBL/GenBank/DDBJ whole genome shotgun (WGS) entry which is preliminary data.</text>
</comment>
<evidence type="ECO:0000313" key="11">
    <source>
        <dbReference type="EMBL" id="MCF4100848.1"/>
    </source>
</evidence>
<evidence type="ECO:0000256" key="1">
    <source>
        <dbReference type="ARBA" id="ARBA00000085"/>
    </source>
</evidence>
<dbReference type="PANTHER" id="PTHR43304:SF1">
    <property type="entry name" value="PAC DOMAIN-CONTAINING PROTEIN"/>
    <property type="match status" value="1"/>
</dbReference>
<accession>A0ABS9EHC0</accession>
<evidence type="ECO:0000259" key="7">
    <source>
        <dbReference type="PROSITE" id="PS50109"/>
    </source>
</evidence>
<keyword evidence="6" id="KW-1133">Transmembrane helix</keyword>
<feature type="domain" description="CHASE" evidence="10">
    <location>
        <begin position="111"/>
        <end position="197"/>
    </location>
</feature>
<feature type="transmembrane region" description="Helical" evidence="6">
    <location>
        <begin position="17"/>
        <end position="35"/>
    </location>
</feature>
<dbReference type="Pfam" id="PF02518">
    <property type="entry name" value="HATPase_c"/>
    <property type="match status" value="1"/>
</dbReference>
<feature type="transmembrane region" description="Helical" evidence="6">
    <location>
        <begin position="252"/>
        <end position="273"/>
    </location>
</feature>
<evidence type="ECO:0000256" key="4">
    <source>
        <dbReference type="ARBA" id="ARBA00022679"/>
    </source>
</evidence>
<comment type="catalytic activity">
    <reaction evidence="1">
        <text>ATP + protein L-histidine = ADP + protein N-phospho-L-histidine.</text>
        <dbReference type="EC" id="2.7.13.3"/>
    </reaction>
</comment>
<dbReference type="InterPro" id="IPR036890">
    <property type="entry name" value="HATPase_C_sf"/>
</dbReference>
<dbReference type="RefSeq" id="WP_236132983.1">
    <property type="nucleotide sequence ID" value="NZ_JAKGTH010000006.1"/>
</dbReference>
<dbReference type="NCBIfam" id="TIGR00229">
    <property type="entry name" value="sensory_box"/>
    <property type="match status" value="2"/>
</dbReference>
<dbReference type="InterPro" id="IPR000700">
    <property type="entry name" value="PAS-assoc_C"/>
</dbReference>
<dbReference type="SMART" id="SM00091">
    <property type="entry name" value="PAS"/>
    <property type="match status" value="2"/>
</dbReference>
<dbReference type="Proteomes" id="UP001179363">
    <property type="component" value="Unassembled WGS sequence"/>
</dbReference>
<dbReference type="InterPro" id="IPR052162">
    <property type="entry name" value="Sensor_kinase/Photoreceptor"/>
</dbReference>
<dbReference type="Pfam" id="PF08447">
    <property type="entry name" value="PAS_3"/>
    <property type="match status" value="2"/>
</dbReference>
<evidence type="ECO:0000259" key="9">
    <source>
        <dbReference type="PROSITE" id="PS50113"/>
    </source>
</evidence>
<dbReference type="PROSITE" id="PS50112">
    <property type="entry name" value="PAS"/>
    <property type="match status" value="2"/>
</dbReference>
<proteinExistence type="predicted"/>
<evidence type="ECO:0000259" key="8">
    <source>
        <dbReference type="PROSITE" id="PS50112"/>
    </source>
</evidence>
<evidence type="ECO:0000259" key="10">
    <source>
        <dbReference type="PROSITE" id="PS50839"/>
    </source>
</evidence>
<dbReference type="InterPro" id="IPR004358">
    <property type="entry name" value="Sig_transdc_His_kin-like_C"/>
</dbReference>